<dbReference type="PANTHER" id="PTHR48050">
    <property type="entry name" value="STEROL 3-BETA-GLUCOSYLTRANSFERASE"/>
    <property type="match status" value="1"/>
</dbReference>
<keyword evidence="2" id="KW-1185">Reference proteome</keyword>
<dbReference type="GO" id="GO:0017000">
    <property type="term" value="P:antibiotic biosynthetic process"/>
    <property type="evidence" value="ECO:0007669"/>
    <property type="project" value="UniProtKB-ARBA"/>
</dbReference>
<dbReference type="PANTHER" id="PTHR48050:SF13">
    <property type="entry name" value="STEROL 3-BETA-GLUCOSYLTRANSFERASE UGT80A2"/>
    <property type="match status" value="1"/>
</dbReference>
<dbReference type="InterPro" id="IPR002213">
    <property type="entry name" value="UDP_glucos_trans"/>
</dbReference>
<comment type="caution">
    <text evidence="1">The sequence shown here is derived from an EMBL/GenBank/DDBJ whole genome shotgun (WGS) entry which is preliminary data.</text>
</comment>
<dbReference type="SUPFAM" id="SSF53756">
    <property type="entry name" value="UDP-Glycosyltransferase/glycogen phosphorylase"/>
    <property type="match status" value="1"/>
</dbReference>
<evidence type="ECO:0000313" key="1">
    <source>
        <dbReference type="EMBL" id="MCM8749403.1"/>
    </source>
</evidence>
<proteinExistence type="predicted"/>
<reference evidence="1" key="1">
    <citation type="submission" date="2022-06" db="EMBL/GenBank/DDBJ databases">
        <title>CFH 74404 Thermomicrobiaceae sp.</title>
        <authorList>
            <person name="Ming H."/>
            <person name="Li W.-J."/>
            <person name="Zhao Z."/>
        </authorList>
    </citation>
    <scope>NUCLEOTIDE SEQUENCE</scope>
    <source>
        <strain evidence="1">CFH 74404</strain>
    </source>
</reference>
<accession>A0AA42BD42</accession>
<dbReference type="InterPro" id="IPR050426">
    <property type="entry name" value="Glycosyltransferase_28"/>
</dbReference>
<dbReference type="EMBL" id="JAMSLR010000006">
    <property type="protein sequence ID" value="MCM8749403.1"/>
    <property type="molecule type" value="Genomic_DNA"/>
</dbReference>
<gene>
    <name evidence="1" type="ORF">NET02_09615</name>
</gene>
<dbReference type="Pfam" id="PF00201">
    <property type="entry name" value="UDPGT"/>
    <property type="match status" value="1"/>
</dbReference>
<dbReference type="Gene3D" id="3.40.50.2000">
    <property type="entry name" value="Glycogen Phosphorylase B"/>
    <property type="match status" value="2"/>
</dbReference>
<dbReference type="GO" id="GO:0008194">
    <property type="term" value="F:UDP-glycosyltransferase activity"/>
    <property type="evidence" value="ECO:0007669"/>
    <property type="project" value="InterPro"/>
</dbReference>
<evidence type="ECO:0000313" key="2">
    <source>
        <dbReference type="Proteomes" id="UP001165306"/>
    </source>
</evidence>
<dbReference type="AlphaFoldDB" id="A0AA42BD42"/>
<dbReference type="CDD" id="cd03784">
    <property type="entry name" value="GT1_Gtf-like"/>
    <property type="match status" value="1"/>
</dbReference>
<sequence>MGAERPTIVFFPEGAHGPTNNCIGIGRILAQRGARVVFVVEESFAGTLEAKGFEERLMRLQPPPDKPEEPGQFWKDFIANTAPHFRESTFQQIQTLIRPIWQSLIDGAVYVEPRLREIFAELRPDVIVEDNVVAFPAVVTAGCPWVRIVSCNPLEIPDPDLPPALSGLPTADRSQWEAWREEYWRHHADLHAGFDEFVRSSGAPPLPERQFIWESPYLNLYLYPEELDYPRSRPLAPTWHRIDSSVRDTEPPFELPEQLQGEGKLVYVSLGSLGSAEPELMNRLVRLFAATPHRVIISLGPQKGQMALPDNVWGDEYLPQPSILPLVDAVVTHGGNNTTTECMHFGKPMLALPLFWDQHDNAQRVQECDFGYRLDSYAFSDEEFYQALDDLLANEGRRERLRRASARIQAVDGRRKAAELIERLAREKRPITRPAAS</sequence>
<protein>
    <submittedName>
        <fullName evidence="1">Glycosyltransferase</fullName>
    </submittedName>
</protein>
<name>A0AA42BD42_9BACT</name>
<dbReference type="Proteomes" id="UP001165306">
    <property type="component" value="Unassembled WGS sequence"/>
</dbReference>
<organism evidence="1 2">
    <name type="scientific">Thermalbibacter longus</name>
    <dbReference type="NCBI Taxonomy" id="2951981"/>
    <lineage>
        <taxon>Bacteria</taxon>
        <taxon>Pseudomonadati</taxon>
        <taxon>Thermomicrobiota</taxon>
        <taxon>Thermomicrobia</taxon>
        <taxon>Thermomicrobiales</taxon>
        <taxon>Thermomicrobiaceae</taxon>
        <taxon>Thermalbibacter</taxon>
    </lineage>
</organism>
<dbReference type="RefSeq" id="WP_284057186.1">
    <property type="nucleotide sequence ID" value="NZ_JAMSLR010000006.1"/>
</dbReference>